<dbReference type="PROSITE" id="PS50847">
    <property type="entry name" value="GRAM_POS_ANCHORING"/>
    <property type="match status" value="1"/>
</dbReference>
<dbReference type="AlphaFoldDB" id="A0A7X3G8Z4"/>
<keyword evidence="4" id="KW-0572">Peptidoglycan-anchor</keyword>
<dbReference type="Pfam" id="PF00746">
    <property type="entry name" value="Gram_pos_anchor"/>
    <property type="match status" value="1"/>
</dbReference>
<evidence type="ECO:0000259" key="6">
    <source>
        <dbReference type="PROSITE" id="PS50847"/>
    </source>
</evidence>
<reference evidence="7 8" key="1">
    <citation type="submission" date="2019-12" db="EMBL/GenBank/DDBJ databases">
        <title>Microbes associate with the intestines of laboratory mice.</title>
        <authorList>
            <person name="Navarre W."/>
            <person name="Wong E."/>
        </authorList>
    </citation>
    <scope>NUCLEOTIDE SEQUENCE [LARGE SCALE GENOMIC DNA]</scope>
    <source>
        <strain evidence="7 8">NM51_B2-22</strain>
    </source>
</reference>
<proteinExistence type="predicted"/>
<accession>A0A7X3G8Z4</accession>
<evidence type="ECO:0000313" key="8">
    <source>
        <dbReference type="Proteomes" id="UP000461595"/>
    </source>
</evidence>
<name>A0A7X3G8Z4_9STRE</name>
<keyword evidence="2" id="KW-0964">Secreted</keyword>
<evidence type="ECO:0000256" key="5">
    <source>
        <dbReference type="SAM" id="Coils"/>
    </source>
</evidence>
<organism evidence="7 8">
    <name type="scientific">Streptococcus danieliae</name>
    <dbReference type="NCBI Taxonomy" id="747656"/>
    <lineage>
        <taxon>Bacteria</taxon>
        <taxon>Bacillati</taxon>
        <taxon>Bacillota</taxon>
        <taxon>Bacilli</taxon>
        <taxon>Lactobacillales</taxon>
        <taxon>Streptococcaceae</taxon>
        <taxon>Streptococcus</taxon>
    </lineage>
</organism>
<evidence type="ECO:0000256" key="1">
    <source>
        <dbReference type="ARBA" id="ARBA00022512"/>
    </source>
</evidence>
<dbReference type="EMBL" id="WSRS01000053">
    <property type="protein sequence ID" value="MVX59242.1"/>
    <property type="molecule type" value="Genomic_DNA"/>
</dbReference>
<dbReference type="Proteomes" id="UP000461595">
    <property type="component" value="Unassembled WGS sequence"/>
</dbReference>
<gene>
    <name evidence="7" type="ORF">E5983_06275</name>
</gene>
<keyword evidence="3" id="KW-0732">Signal</keyword>
<keyword evidence="5" id="KW-0175">Coiled coil</keyword>
<dbReference type="NCBIfam" id="TIGR01167">
    <property type="entry name" value="LPXTG_anchor"/>
    <property type="match status" value="1"/>
</dbReference>
<evidence type="ECO:0000313" key="7">
    <source>
        <dbReference type="EMBL" id="MVX59242.1"/>
    </source>
</evidence>
<feature type="coiled-coil region" evidence="5">
    <location>
        <begin position="8"/>
        <end position="63"/>
    </location>
</feature>
<evidence type="ECO:0000256" key="4">
    <source>
        <dbReference type="ARBA" id="ARBA00023088"/>
    </source>
</evidence>
<keyword evidence="1" id="KW-0134">Cell wall</keyword>
<comment type="caution">
    <text evidence="7">The sequence shown here is derived from an EMBL/GenBank/DDBJ whole genome shotgun (WGS) entry which is preliminary data.</text>
</comment>
<feature type="domain" description="Gram-positive cocci surface proteins LPxTG" evidence="6">
    <location>
        <begin position="117"/>
        <end position="150"/>
    </location>
</feature>
<dbReference type="InterPro" id="IPR019931">
    <property type="entry name" value="LPXTG_anchor"/>
</dbReference>
<sequence>MKSELKSLQQADEDYTKAKSNLELVQKKLEDAQEKLKQDLLLLTALKSELQQKSLLLDECELKDDAKLDDLIYIPSTSNKPQNKSVNATNKVEQLVISKKRDNRVTGLKTVAPKETLPHTGEANSYLTVAGISMMATLSLVSTKKRKKSS</sequence>
<evidence type="ECO:0000256" key="2">
    <source>
        <dbReference type="ARBA" id="ARBA00022525"/>
    </source>
</evidence>
<evidence type="ECO:0000256" key="3">
    <source>
        <dbReference type="ARBA" id="ARBA00022729"/>
    </source>
</evidence>
<protein>
    <submittedName>
        <fullName evidence="7">LPXTG cell wall anchor domain-containing protein</fullName>
    </submittedName>
</protein>